<name>A0A2T7NLZ3_POMCA</name>
<gene>
    <name evidence="2" type="ORF">C0Q70_17995</name>
</gene>
<proteinExistence type="predicted"/>
<feature type="compositionally biased region" description="Acidic residues" evidence="1">
    <location>
        <begin position="8"/>
        <end position="38"/>
    </location>
</feature>
<reference evidence="2 3" key="1">
    <citation type="submission" date="2018-04" db="EMBL/GenBank/DDBJ databases">
        <title>The genome of golden apple snail Pomacea canaliculata provides insight into stress tolerance and invasive adaptation.</title>
        <authorList>
            <person name="Liu C."/>
            <person name="Liu B."/>
            <person name="Ren Y."/>
            <person name="Zhang Y."/>
            <person name="Wang H."/>
            <person name="Li S."/>
            <person name="Jiang F."/>
            <person name="Yin L."/>
            <person name="Zhang G."/>
            <person name="Qian W."/>
            <person name="Fan W."/>
        </authorList>
    </citation>
    <scope>NUCLEOTIDE SEQUENCE [LARGE SCALE GENOMIC DNA]</scope>
    <source>
        <strain evidence="2">SZHN2017</strain>
        <tissue evidence="2">Muscle</tissue>
    </source>
</reference>
<protein>
    <submittedName>
        <fullName evidence="2">Uncharacterized protein</fullName>
    </submittedName>
</protein>
<feature type="compositionally biased region" description="Basic and acidic residues" evidence="1">
    <location>
        <begin position="46"/>
        <end position="59"/>
    </location>
</feature>
<evidence type="ECO:0000256" key="1">
    <source>
        <dbReference type="SAM" id="MobiDB-lite"/>
    </source>
</evidence>
<dbReference type="Proteomes" id="UP000245119">
    <property type="component" value="Linkage Group LG11"/>
</dbReference>
<sequence>MKSWFRLDDDEDEDEKDDDDEEDEEEEEVKEDEEEEDVQSAPHQPPDNKAKRPLLDRHARTSLLDPNHPPLSWPKGSQAHEQEKQVQSGWPRSCPNNPRNPRHPGKTTTSAPTPKLELARGGGRHGVGGRG</sequence>
<accession>A0A2T7NLZ3</accession>
<feature type="region of interest" description="Disordered" evidence="1">
    <location>
        <begin position="1"/>
        <end position="131"/>
    </location>
</feature>
<dbReference type="AlphaFoldDB" id="A0A2T7NLZ3"/>
<evidence type="ECO:0000313" key="2">
    <source>
        <dbReference type="EMBL" id="PVD22190.1"/>
    </source>
</evidence>
<feature type="compositionally biased region" description="Gly residues" evidence="1">
    <location>
        <begin position="120"/>
        <end position="131"/>
    </location>
</feature>
<comment type="caution">
    <text evidence="2">The sequence shown here is derived from an EMBL/GenBank/DDBJ whole genome shotgun (WGS) entry which is preliminary data.</text>
</comment>
<dbReference type="EMBL" id="PZQS01000011">
    <property type="protein sequence ID" value="PVD22190.1"/>
    <property type="molecule type" value="Genomic_DNA"/>
</dbReference>
<evidence type="ECO:0000313" key="3">
    <source>
        <dbReference type="Proteomes" id="UP000245119"/>
    </source>
</evidence>
<organism evidence="2 3">
    <name type="scientific">Pomacea canaliculata</name>
    <name type="common">Golden apple snail</name>
    <dbReference type="NCBI Taxonomy" id="400727"/>
    <lineage>
        <taxon>Eukaryota</taxon>
        <taxon>Metazoa</taxon>
        <taxon>Spiralia</taxon>
        <taxon>Lophotrochozoa</taxon>
        <taxon>Mollusca</taxon>
        <taxon>Gastropoda</taxon>
        <taxon>Caenogastropoda</taxon>
        <taxon>Architaenioglossa</taxon>
        <taxon>Ampullarioidea</taxon>
        <taxon>Ampullariidae</taxon>
        <taxon>Pomacea</taxon>
    </lineage>
</organism>
<keyword evidence="3" id="KW-1185">Reference proteome</keyword>